<dbReference type="EMBL" id="JBDFRB010000002">
    <property type="protein sequence ID" value="MEN2743476.1"/>
    <property type="molecule type" value="Genomic_DNA"/>
</dbReference>
<gene>
    <name evidence="1" type="ORF">ABCQ75_02840</name>
</gene>
<organism evidence="1 2">
    <name type="scientific">Sinomonas halotolerans</name>
    <dbReference type="NCBI Taxonomy" id="1644133"/>
    <lineage>
        <taxon>Bacteria</taxon>
        <taxon>Bacillati</taxon>
        <taxon>Actinomycetota</taxon>
        <taxon>Actinomycetes</taxon>
        <taxon>Micrococcales</taxon>
        <taxon>Micrococcaceae</taxon>
        <taxon>Sinomonas</taxon>
    </lineage>
</organism>
<comment type="caution">
    <text evidence="1">The sequence shown here is derived from an EMBL/GenBank/DDBJ whole genome shotgun (WGS) entry which is preliminary data.</text>
</comment>
<proteinExistence type="predicted"/>
<evidence type="ECO:0000313" key="1">
    <source>
        <dbReference type="EMBL" id="MEN2743476.1"/>
    </source>
</evidence>
<name>A0ABU9WWE0_9MICC</name>
<keyword evidence="2" id="KW-1185">Reference proteome</keyword>
<protein>
    <submittedName>
        <fullName evidence="1">Uncharacterized protein</fullName>
    </submittedName>
</protein>
<sequence length="65" mass="7470">MSELPASYRKYLQGRDQTFIDTVRPVLQQSAAEEMFGVRVVIDPHLLQAHLDERLPFGEIVEDVD</sequence>
<dbReference type="RefSeq" id="WP_345883004.1">
    <property type="nucleotide sequence ID" value="NZ_JBDFRB010000002.1"/>
</dbReference>
<reference evidence="1 2" key="1">
    <citation type="submission" date="2024-05" db="EMBL/GenBank/DDBJ databases">
        <title>Sinomonas sp. nov., isolated from a waste landfill.</title>
        <authorList>
            <person name="Zhao Y."/>
        </authorList>
    </citation>
    <scope>NUCLEOTIDE SEQUENCE [LARGE SCALE GENOMIC DNA]</scope>
    <source>
        <strain evidence="1 2">CCTCC AB2014300</strain>
    </source>
</reference>
<evidence type="ECO:0000313" key="2">
    <source>
        <dbReference type="Proteomes" id="UP001422074"/>
    </source>
</evidence>
<dbReference type="Proteomes" id="UP001422074">
    <property type="component" value="Unassembled WGS sequence"/>
</dbReference>
<accession>A0ABU9WWE0</accession>